<dbReference type="Proteomes" id="UP000429595">
    <property type="component" value="Unassembled WGS sequence"/>
</dbReference>
<evidence type="ECO:0000256" key="1">
    <source>
        <dbReference type="ARBA" id="ARBA00022679"/>
    </source>
</evidence>
<dbReference type="PANTHER" id="PTHR43527:SF1">
    <property type="entry name" value="L-THREONINE KINASE"/>
    <property type="match status" value="1"/>
</dbReference>
<dbReference type="SUPFAM" id="SSF54211">
    <property type="entry name" value="Ribosomal protein S5 domain 2-like"/>
    <property type="match status" value="1"/>
</dbReference>
<gene>
    <name evidence="6" type="ORF">F9802_03160</name>
</gene>
<evidence type="ECO:0000256" key="3">
    <source>
        <dbReference type="ARBA" id="ARBA00022777"/>
    </source>
</evidence>
<evidence type="ECO:0000259" key="5">
    <source>
        <dbReference type="Pfam" id="PF00288"/>
    </source>
</evidence>
<dbReference type="InterPro" id="IPR006204">
    <property type="entry name" value="GHMP_kinase_N_dom"/>
</dbReference>
<keyword evidence="3" id="KW-0418">Kinase</keyword>
<dbReference type="Pfam" id="PF00288">
    <property type="entry name" value="GHMP_kinases_N"/>
    <property type="match status" value="1"/>
</dbReference>
<dbReference type="AlphaFoldDB" id="A0A6I1FPF1"/>
<name>A0A6I1FPF1_9BACI</name>
<organism evidence="6 7">
    <name type="scientific">Bacillus aerolatus</name>
    <dbReference type="NCBI Taxonomy" id="2653354"/>
    <lineage>
        <taxon>Bacteria</taxon>
        <taxon>Bacillati</taxon>
        <taxon>Bacillota</taxon>
        <taxon>Bacilli</taxon>
        <taxon>Bacillales</taxon>
        <taxon>Bacillaceae</taxon>
        <taxon>Bacillus</taxon>
    </lineage>
</organism>
<evidence type="ECO:0000313" key="6">
    <source>
        <dbReference type="EMBL" id="KAB7709121.1"/>
    </source>
</evidence>
<dbReference type="GO" id="GO:0005524">
    <property type="term" value="F:ATP binding"/>
    <property type="evidence" value="ECO:0007669"/>
    <property type="project" value="UniProtKB-KW"/>
</dbReference>
<dbReference type="InterPro" id="IPR014721">
    <property type="entry name" value="Ribsml_uS5_D2-typ_fold_subgr"/>
</dbReference>
<proteinExistence type="predicted"/>
<keyword evidence="7" id="KW-1185">Reference proteome</keyword>
<evidence type="ECO:0000256" key="4">
    <source>
        <dbReference type="ARBA" id="ARBA00022840"/>
    </source>
</evidence>
<keyword evidence="2" id="KW-0547">Nucleotide-binding</keyword>
<feature type="domain" description="GHMP kinase N-terminal" evidence="5">
    <location>
        <begin position="56"/>
        <end position="123"/>
    </location>
</feature>
<dbReference type="PIRSF" id="PIRSF033887">
    <property type="entry name" value="PduX"/>
    <property type="match status" value="1"/>
</dbReference>
<evidence type="ECO:0000313" key="7">
    <source>
        <dbReference type="Proteomes" id="UP000429595"/>
    </source>
</evidence>
<keyword evidence="4" id="KW-0067">ATP-binding</keyword>
<dbReference type="PANTHER" id="PTHR43527">
    <property type="entry name" value="4-DIPHOSPHOCYTIDYL-2-C-METHYL-D-ERYTHRITOL KINASE, CHLOROPLASTIC"/>
    <property type="match status" value="1"/>
</dbReference>
<dbReference type="Gene3D" id="3.30.230.10">
    <property type="match status" value="1"/>
</dbReference>
<dbReference type="GO" id="GO:0016301">
    <property type="term" value="F:kinase activity"/>
    <property type="evidence" value="ECO:0007669"/>
    <property type="project" value="UniProtKB-KW"/>
</dbReference>
<comment type="caution">
    <text evidence="6">The sequence shown here is derived from an EMBL/GenBank/DDBJ whole genome shotgun (WGS) entry which is preliminary data.</text>
</comment>
<protein>
    <recommendedName>
        <fullName evidence="5">GHMP kinase N-terminal domain-containing protein</fullName>
    </recommendedName>
</protein>
<evidence type="ECO:0000256" key="2">
    <source>
        <dbReference type="ARBA" id="ARBA00022741"/>
    </source>
</evidence>
<dbReference type="RefSeq" id="WP_152149647.1">
    <property type="nucleotide sequence ID" value="NZ_WEIO01000001.1"/>
</dbReference>
<accession>A0A6I1FPF1</accession>
<reference evidence="6 7" key="1">
    <citation type="submission" date="2019-10" db="EMBL/GenBank/DDBJ databases">
        <title>Bacillus aerolatum sp. nov., isolated from bioaerosol of sport playgrounds.</title>
        <authorList>
            <person name="Chen P."/>
            <person name="Zhang G."/>
        </authorList>
    </citation>
    <scope>NUCLEOTIDE SEQUENCE [LARGE SCALE GENOMIC DNA]</scope>
    <source>
        <strain evidence="6 7">CX253</strain>
    </source>
</reference>
<dbReference type="EMBL" id="WEIO01000001">
    <property type="protein sequence ID" value="KAB7709121.1"/>
    <property type="molecule type" value="Genomic_DNA"/>
</dbReference>
<keyword evidence="1" id="KW-0808">Transferase</keyword>
<dbReference type="InterPro" id="IPR020568">
    <property type="entry name" value="Ribosomal_Su5_D2-typ_SF"/>
</dbReference>
<dbReference type="InterPro" id="IPR012363">
    <property type="entry name" value="PduX"/>
</dbReference>
<sequence length="286" mass="30870">MKKGTGSCFGTFGELAQGEMDGHPFLFTLPVPLKSQAVFVPDRFAGVRSRSSKSKIIRAAELALAKLGKKTGGCLYISSQIPVSKGMASSSADITAAVRAVASSFGTHFTGADISSIAAAIEPTDGVMYEGINALNQKNGELLQSYFRLPELFLIGYDSGGILNTHDYYLMKREYSAAEKAEMQLVYDQMHHGLISGNTADILLAATKSAVINDRFFPKPFFSLFTEIASQFEAGVVVGHSGTVIGLLLDKNDLFLPKKVKEIKRMIQLETGWTPIITGTILDGEK</sequence>